<keyword evidence="1" id="KW-0812">Transmembrane</keyword>
<organism evidence="2 3">
    <name type="scientific">Saprolegnia diclina (strain VS20)</name>
    <dbReference type="NCBI Taxonomy" id="1156394"/>
    <lineage>
        <taxon>Eukaryota</taxon>
        <taxon>Sar</taxon>
        <taxon>Stramenopiles</taxon>
        <taxon>Oomycota</taxon>
        <taxon>Saprolegniomycetes</taxon>
        <taxon>Saprolegniales</taxon>
        <taxon>Saprolegniaceae</taxon>
        <taxon>Saprolegnia</taxon>
    </lineage>
</organism>
<feature type="transmembrane region" description="Helical" evidence="1">
    <location>
        <begin position="71"/>
        <end position="88"/>
    </location>
</feature>
<dbReference type="VEuPathDB" id="FungiDB:SDRG_00588"/>
<dbReference type="RefSeq" id="XP_008604292.1">
    <property type="nucleotide sequence ID" value="XM_008606070.1"/>
</dbReference>
<dbReference type="GeneID" id="19941315"/>
<dbReference type="InterPro" id="IPR006461">
    <property type="entry name" value="PLAC_motif_containing"/>
</dbReference>
<gene>
    <name evidence="2" type="ORF">SDRG_00588</name>
</gene>
<dbReference type="Proteomes" id="UP000030762">
    <property type="component" value="Unassembled WGS sequence"/>
</dbReference>
<evidence type="ECO:0000256" key="1">
    <source>
        <dbReference type="SAM" id="Phobius"/>
    </source>
</evidence>
<evidence type="ECO:0000313" key="2">
    <source>
        <dbReference type="EMBL" id="EQC42869.1"/>
    </source>
</evidence>
<dbReference type="OMA" id="ICCFWCT"/>
<dbReference type="Pfam" id="PF04749">
    <property type="entry name" value="PLAC8"/>
    <property type="match status" value="1"/>
</dbReference>
<dbReference type="NCBIfam" id="TIGR01571">
    <property type="entry name" value="A_thal_Cys_rich"/>
    <property type="match status" value="1"/>
</dbReference>
<name>T0QX96_SAPDV</name>
<dbReference type="InParanoid" id="T0QX96"/>
<keyword evidence="1" id="KW-0472">Membrane</keyword>
<dbReference type="PANTHER" id="PTHR15907">
    <property type="entry name" value="DUF614 FAMILY PROTEIN-RELATED"/>
    <property type="match status" value="1"/>
</dbReference>
<evidence type="ECO:0000313" key="3">
    <source>
        <dbReference type="Proteomes" id="UP000030762"/>
    </source>
</evidence>
<keyword evidence="1" id="KW-1133">Transmembrane helix</keyword>
<dbReference type="STRING" id="1156394.T0QX96"/>
<dbReference type="OrthoDB" id="77644at2759"/>
<reference evidence="2 3" key="1">
    <citation type="submission" date="2012-04" db="EMBL/GenBank/DDBJ databases">
        <title>The Genome Sequence of Saprolegnia declina VS20.</title>
        <authorList>
            <consortium name="The Broad Institute Genome Sequencing Platform"/>
            <person name="Russ C."/>
            <person name="Nusbaum C."/>
            <person name="Tyler B."/>
            <person name="van West P."/>
            <person name="Dieguez-Uribeondo J."/>
            <person name="de Bruijn I."/>
            <person name="Tripathy S."/>
            <person name="Jiang R."/>
            <person name="Young S.K."/>
            <person name="Zeng Q."/>
            <person name="Gargeya S."/>
            <person name="Fitzgerald M."/>
            <person name="Haas B."/>
            <person name="Abouelleil A."/>
            <person name="Alvarado L."/>
            <person name="Arachchi H.M."/>
            <person name="Berlin A."/>
            <person name="Chapman S.B."/>
            <person name="Goldberg J."/>
            <person name="Griggs A."/>
            <person name="Gujja S."/>
            <person name="Hansen M."/>
            <person name="Howarth C."/>
            <person name="Imamovic A."/>
            <person name="Larimer J."/>
            <person name="McCowen C."/>
            <person name="Montmayeur A."/>
            <person name="Murphy C."/>
            <person name="Neiman D."/>
            <person name="Pearson M."/>
            <person name="Priest M."/>
            <person name="Roberts A."/>
            <person name="Saif S."/>
            <person name="Shea T."/>
            <person name="Sisk P."/>
            <person name="Sykes S."/>
            <person name="Wortman J."/>
            <person name="Nusbaum C."/>
            <person name="Birren B."/>
        </authorList>
    </citation>
    <scope>NUCLEOTIDE SEQUENCE [LARGE SCALE GENOMIC DNA]</scope>
    <source>
        <strain evidence="2 3">VS20</strain>
    </source>
</reference>
<dbReference type="EMBL" id="JH767132">
    <property type="protein sequence ID" value="EQC42869.1"/>
    <property type="molecule type" value="Genomic_DNA"/>
</dbReference>
<sequence length="184" mass="19802">MYREQVDAEAPLAVPIPTAIPIIVLEPNAWRSSLFACKHLYPNGPMAWYCPCVALAQIAGRVGVCGGYHRVLCGVMGLIVSGLLLYAMSETVLDSEASSAMPVCSHQLLQTLALLCFLTVAVVLGAVRTRVRGVYYLVGSELEDHVASICCFWCTLVQLGAEIDAFTPEVCSFGARDTLPSYSV</sequence>
<keyword evidence="3" id="KW-1185">Reference proteome</keyword>
<protein>
    <submittedName>
        <fullName evidence="2">Uncharacterized protein</fullName>
    </submittedName>
</protein>
<feature type="transmembrane region" description="Helical" evidence="1">
    <location>
        <begin position="108"/>
        <end position="127"/>
    </location>
</feature>
<accession>T0QX96</accession>
<proteinExistence type="predicted"/>
<dbReference type="AlphaFoldDB" id="T0QX96"/>